<dbReference type="AlphaFoldDB" id="A0A0J6SJQ9"/>
<evidence type="ECO:0000256" key="4">
    <source>
        <dbReference type="ARBA" id="ARBA00022827"/>
    </source>
</evidence>
<evidence type="ECO:0000256" key="5">
    <source>
        <dbReference type="ARBA" id="ARBA00023002"/>
    </source>
</evidence>
<protein>
    <recommendedName>
        <fullName evidence="10">Acyl-CoA dehydrogenase</fullName>
    </recommendedName>
</protein>
<name>A0A0J6SJQ9_9HYPH</name>
<reference evidence="8 9" key="1">
    <citation type="submission" date="2015-03" db="EMBL/GenBank/DDBJ databases">
        <title>Genome sequencing of Methylobacterium variabile DSM 16961.</title>
        <authorList>
            <person name="Chaudhry V."/>
            <person name="Patil P.B."/>
        </authorList>
    </citation>
    <scope>NUCLEOTIDE SEQUENCE [LARGE SCALE GENOMIC DNA]</scope>
    <source>
        <strain evidence="8 9">DSM 16961</strain>
    </source>
</reference>
<dbReference type="InterPro" id="IPR037069">
    <property type="entry name" value="AcylCoA_DH/ox_N_sf"/>
</dbReference>
<dbReference type="Gene3D" id="1.10.540.10">
    <property type="entry name" value="Acyl-CoA dehydrogenase/oxidase, N-terminal domain"/>
    <property type="match status" value="1"/>
</dbReference>
<keyword evidence="5" id="KW-0560">Oxidoreductase</keyword>
<proteinExistence type="inferred from homology"/>
<dbReference type="SUPFAM" id="SSF47203">
    <property type="entry name" value="Acyl-CoA dehydrogenase C-terminal domain-like"/>
    <property type="match status" value="1"/>
</dbReference>
<evidence type="ECO:0000256" key="1">
    <source>
        <dbReference type="ARBA" id="ARBA00001974"/>
    </source>
</evidence>
<gene>
    <name evidence="8" type="ORF">VQ02_20550</name>
</gene>
<dbReference type="InterPro" id="IPR009075">
    <property type="entry name" value="AcylCo_DH/oxidase_C"/>
</dbReference>
<sequence>MEAHTDLQADDAGAMLRETADRLLADRLTPQARARSAAGEWPDELWAALDEVGLPAAILPEEAGGFGVPVADALSLLTVAGSHALQLPLADTMLAGLVLARAGIEVPAGPLAVAQGCEARLDPAGRATGHAWGVPWGRHARAVVVLADGPGGPVLVALPQAALTVEPGADIAGDPSDTVRFEAVAAPSAPAPPSAACLRAAGAATRALMIAGALGAVSTMTAGYARERRQFGRAIGQFQAVQQNLAVLAGQAASAAAAAGLAAEAVAAWGPGLLPAVAAAKVRTGEAAGQAAAIAHQVHGAIGFTQEHRLHHYTRRLWAWRDAFGREAEWAQVLGRHLIAAGPDGLWPAITAA</sequence>
<comment type="similarity">
    <text evidence="2">Belongs to the acyl-CoA dehydrogenase family.</text>
</comment>
<dbReference type="PANTHER" id="PTHR43884">
    <property type="entry name" value="ACYL-COA DEHYDROGENASE"/>
    <property type="match status" value="1"/>
</dbReference>
<dbReference type="Gene3D" id="1.20.140.10">
    <property type="entry name" value="Butyryl-CoA Dehydrogenase, subunit A, domain 3"/>
    <property type="match status" value="1"/>
</dbReference>
<organism evidence="8 9">
    <name type="scientific">Methylobacterium variabile</name>
    <dbReference type="NCBI Taxonomy" id="298794"/>
    <lineage>
        <taxon>Bacteria</taxon>
        <taxon>Pseudomonadati</taxon>
        <taxon>Pseudomonadota</taxon>
        <taxon>Alphaproteobacteria</taxon>
        <taxon>Hyphomicrobiales</taxon>
        <taxon>Methylobacteriaceae</taxon>
        <taxon>Methylobacterium</taxon>
    </lineage>
</organism>
<feature type="domain" description="Acyl-CoA dehydrogenase/oxidase N-terminal" evidence="7">
    <location>
        <begin position="14"/>
        <end position="78"/>
    </location>
</feature>
<dbReference type="PANTHER" id="PTHR43884:SF20">
    <property type="entry name" value="ACYL-COA DEHYDROGENASE FADE28"/>
    <property type="match status" value="1"/>
</dbReference>
<dbReference type="SUPFAM" id="SSF56645">
    <property type="entry name" value="Acyl-CoA dehydrogenase NM domain-like"/>
    <property type="match status" value="1"/>
</dbReference>
<evidence type="ECO:0000256" key="2">
    <source>
        <dbReference type="ARBA" id="ARBA00009347"/>
    </source>
</evidence>
<keyword evidence="4" id="KW-0274">FAD</keyword>
<evidence type="ECO:0000259" key="6">
    <source>
        <dbReference type="Pfam" id="PF00441"/>
    </source>
</evidence>
<dbReference type="EMBL" id="LABY01000150">
    <property type="protein sequence ID" value="KMO33598.1"/>
    <property type="molecule type" value="Genomic_DNA"/>
</dbReference>
<comment type="cofactor">
    <cofactor evidence="1">
        <name>FAD</name>
        <dbReference type="ChEBI" id="CHEBI:57692"/>
    </cofactor>
</comment>
<dbReference type="PATRIC" id="fig|298794.3.peg.1452"/>
<dbReference type="Pfam" id="PF02771">
    <property type="entry name" value="Acyl-CoA_dh_N"/>
    <property type="match status" value="1"/>
</dbReference>
<dbReference type="GO" id="GO:0050660">
    <property type="term" value="F:flavin adenine dinucleotide binding"/>
    <property type="evidence" value="ECO:0007669"/>
    <property type="project" value="InterPro"/>
</dbReference>
<comment type="caution">
    <text evidence="8">The sequence shown here is derived from an EMBL/GenBank/DDBJ whole genome shotgun (WGS) entry which is preliminary data.</text>
</comment>
<evidence type="ECO:0008006" key="10">
    <source>
        <dbReference type="Google" id="ProtNLM"/>
    </source>
</evidence>
<dbReference type="Proteomes" id="UP000035955">
    <property type="component" value="Unassembled WGS sequence"/>
</dbReference>
<feature type="domain" description="Acyl-CoA dehydrogenase/oxidase C-terminal" evidence="6">
    <location>
        <begin position="204"/>
        <end position="317"/>
    </location>
</feature>
<dbReference type="InterPro" id="IPR036250">
    <property type="entry name" value="AcylCo_DH-like_C"/>
</dbReference>
<keyword evidence="9" id="KW-1185">Reference proteome</keyword>
<dbReference type="GO" id="GO:0003995">
    <property type="term" value="F:acyl-CoA dehydrogenase activity"/>
    <property type="evidence" value="ECO:0007669"/>
    <property type="project" value="TreeGrafter"/>
</dbReference>
<evidence type="ECO:0000313" key="8">
    <source>
        <dbReference type="EMBL" id="KMO33598.1"/>
    </source>
</evidence>
<evidence type="ECO:0000313" key="9">
    <source>
        <dbReference type="Proteomes" id="UP000035955"/>
    </source>
</evidence>
<keyword evidence="3" id="KW-0285">Flavoprotein</keyword>
<accession>A0A0J6SJQ9</accession>
<dbReference type="InterPro" id="IPR013786">
    <property type="entry name" value="AcylCoA_DH/ox_N"/>
</dbReference>
<dbReference type="Pfam" id="PF00441">
    <property type="entry name" value="Acyl-CoA_dh_1"/>
    <property type="match status" value="1"/>
</dbReference>
<evidence type="ECO:0000256" key="3">
    <source>
        <dbReference type="ARBA" id="ARBA00022630"/>
    </source>
</evidence>
<dbReference type="InterPro" id="IPR009100">
    <property type="entry name" value="AcylCoA_DH/oxidase_NM_dom_sf"/>
</dbReference>
<evidence type="ECO:0000259" key="7">
    <source>
        <dbReference type="Pfam" id="PF02771"/>
    </source>
</evidence>